<keyword evidence="2" id="KW-0238">DNA-binding</keyword>
<keyword evidence="9" id="KW-1185">Reference proteome</keyword>
<evidence type="ECO:0000259" key="6">
    <source>
        <dbReference type="PROSITE" id="PS51736"/>
    </source>
</evidence>
<organism evidence="8 9">
    <name type="scientific">Paenibacillus vortex V453</name>
    <dbReference type="NCBI Taxonomy" id="715225"/>
    <lineage>
        <taxon>Bacteria</taxon>
        <taxon>Bacillati</taxon>
        <taxon>Bacillota</taxon>
        <taxon>Bacilli</taxon>
        <taxon>Bacillales</taxon>
        <taxon>Paenibacillaceae</taxon>
        <taxon>Paenibacillus</taxon>
    </lineage>
</organism>
<dbReference type="AlphaFoldDB" id="A0A2R9T2Q6"/>
<dbReference type="Pfam" id="PF00239">
    <property type="entry name" value="Resolvase"/>
    <property type="match status" value="1"/>
</dbReference>
<dbReference type="Pfam" id="PF07508">
    <property type="entry name" value="Recombinase"/>
    <property type="match status" value="1"/>
</dbReference>
<dbReference type="InterPro" id="IPR038109">
    <property type="entry name" value="DNA_bind_recomb_sf"/>
</dbReference>
<dbReference type="GO" id="GO:0003677">
    <property type="term" value="F:DNA binding"/>
    <property type="evidence" value="ECO:0007669"/>
    <property type="project" value="UniProtKB-KW"/>
</dbReference>
<dbReference type="SUPFAM" id="SSF53041">
    <property type="entry name" value="Resolvase-like"/>
    <property type="match status" value="1"/>
</dbReference>
<dbReference type="InterPro" id="IPR006119">
    <property type="entry name" value="Resolv_N"/>
</dbReference>
<evidence type="ECO:0000256" key="2">
    <source>
        <dbReference type="ARBA" id="ARBA00023125"/>
    </source>
</evidence>
<evidence type="ECO:0000259" key="7">
    <source>
        <dbReference type="PROSITE" id="PS51737"/>
    </source>
</evidence>
<evidence type="ECO:0000256" key="5">
    <source>
        <dbReference type="PROSITE-ProRule" id="PRU10137"/>
    </source>
</evidence>
<feature type="active site" description="O-(5'-phospho-DNA)-serine intermediate" evidence="4 5">
    <location>
        <position position="13"/>
    </location>
</feature>
<dbReference type="PROSITE" id="PS00397">
    <property type="entry name" value="RECOMBINASES_1"/>
    <property type="match status" value="1"/>
</dbReference>
<dbReference type="InterPro" id="IPR025827">
    <property type="entry name" value="Zn_ribbon_recom_dom"/>
</dbReference>
<dbReference type="InterPro" id="IPR006118">
    <property type="entry name" value="Recombinase_CS"/>
</dbReference>
<dbReference type="Gene3D" id="3.40.50.1390">
    <property type="entry name" value="Resolvase, N-terminal catalytic domain"/>
    <property type="match status" value="1"/>
</dbReference>
<dbReference type="PANTHER" id="PTHR30461">
    <property type="entry name" value="DNA-INVERTASE FROM LAMBDOID PROPHAGE"/>
    <property type="match status" value="1"/>
</dbReference>
<name>A0A2R9T2Q6_9BACL</name>
<dbReference type="Gene3D" id="3.90.1750.20">
    <property type="entry name" value="Putative Large Serine Recombinase, Chain B, Domain 2"/>
    <property type="match status" value="1"/>
</dbReference>
<dbReference type="PANTHER" id="PTHR30461:SF23">
    <property type="entry name" value="DNA RECOMBINASE-RELATED"/>
    <property type="match status" value="1"/>
</dbReference>
<feature type="domain" description="Resolvase/invertase-type recombinase catalytic" evidence="6">
    <location>
        <begin position="5"/>
        <end position="152"/>
    </location>
</feature>
<protein>
    <submittedName>
        <fullName evidence="8">Resolvase domain protein</fullName>
    </submittedName>
</protein>
<evidence type="ECO:0000256" key="1">
    <source>
        <dbReference type="ARBA" id="ARBA00022908"/>
    </source>
</evidence>
<gene>
    <name evidence="8" type="ORF">PVOR_01480</name>
</gene>
<dbReference type="InterPro" id="IPR036162">
    <property type="entry name" value="Resolvase-like_N_sf"/>
</dbReference>
<accession>A0A2R9T2Q6</accession>
<dbReference type="KEGG" id="pvo:PVOR_01480"/>
<reference evidence="8 9" key="1">
    <citation type="journal article" date="2010" name="BMC Genomics">
        <title>Genome sequence of the pattern forming Paenibacillus vortex bacterium reveals potential for thriving in complex environments.</title>
        <authorList>
            <person name="Sirota-Madi A."/>
            <person name="Olender T."/>
            <person name="Helman Y."/>
            <person name="Ingham C."/>
            <person name="Brainis I."/>
            <person name="Roth D."/>
            <person name="Hagi E."/>
            <person name="Brodsky L."/>
            <person name="Leshkowitz D."/>
            <person name="Galatenko V."/>
            <person name="Nikolaev V."/>
            <person name="Mugasimangalam R.C."/>
            <person name="Bransburg-Zabary S."/>
            <person name="Gutnick D.L."/>
            <person name="Lancet D."/>
            <person name="Ben-Jacob E."/>
        </authorList>
    </citation>
    <scope>NUCLEOTIDE SEQUENCE [LARGE SCALE GENOMIC DNA]</scope>
    <source>
        <strain evidence="8 9">V453</strain>
    </source>
</reference>
<evidence type="ECO:0000313" key="9">
    <source>
        <dbReference type="Proteomes" id="UP000003094"/>
    </source>
</evidence>
<dbReference type="RefSeq" id="WP_006207260.1">
    <property type="nucleotide sequence ID" value="NZ_ADHJ01000001.1"/>
</dbReference>
<dbReference type="PROSITE" id="PS51737">
    <property type="entry name" value="RECOMBINASE_DNA_BIND"/>
    <property type="match status" value="1"/>
</dbReference>
<dbReference type="Proteomes" id="UP000003094">
    <property type="component" value="Unassembled WGS sequence"/>
</dbReference>
<evidence type="ECO:0000313" key="8">
    <source>
        <dbReference type="EMBL" id="EFU43841.1"/>
    </source>
</evidence>
<proteinExistence type="predicted"/>
<dbReference type="CDD" id="cd00338">
    <property type="entry name" value="Ser_Recombinase"/>
    <property type="match status" value="1"/>
</dbReference>
<dbReference type="GO" id="GO:0000150">
    <property type="term" value="F:DNA strand exchange activity"/>
    <property type="evidence" value="ECO:0007669"/>
    <property type="project" value="InterPro"/>
</dbReference>
<dbReference type="InterPro" id="IPR050639">
    <property type="entry name" value="SSR_resolvase"/>
</dbReference>
<dbReference type="EMBL" id="ADHJ01000001">
    <property type="protein sequence ID" value="EFU43841.1"/>
    <property type="molecule type" value="Genomic_DNA"/>
</dbReference>
<evidence type="ECO:0000256" key="3">
    <source>
        <dbReference type="ARBA" id="ARBA00023172"/>
    </source>
</evidence>
<feature type="domain" description="Recombinase" evidence="7">
    <location>
        <begin position="159"/>
        <end position="279"/>
    </location>
</feature>
<keyword evidence="3" id="KW-0233">DNA recombination</keyword>
<keyword evidence="1" id="KW-0229">DNA integration</keyword>
<dbReference type="GO" id="GO:0015074">
    <property type="term" value="P:DNA integration"/>
    <property type="evidence" value="ECO:0007669"/>
    <property type="project" value="UniProtKB-KW"/>
</dbReference>
<dbReference type="Pfam" id="PF13408">
    <property type="entry name" value="Zn_ribbon_recom"/>
    <property type="match status" value="1"/>
</dbReference>
<dbReference type="InterPro" id="IPR011109">
    <property type="entry name" value="DNA_bind_recombinase_dom"/>
</dbReference>
<dbReference type="SMART" id="SM00857">
    <property type="entry name" value="Resolvase"/>
    <property type="match status" value="1"/>
</dbReference>
<sequence>MTKQKVAVYCRVSTEEQASGFSLESQEAILIEYAEKRGFEIYDVYIDDGYSGKDFNRPEIQRLMRDARQDKFDIVLAWKVDRISRSNRDVLTMIDLELRPRNMKLLISTCDIDSSTTIGYMFISLLGTFAEYERTVIIERVEMGMSKRASKGKWCGGKILGYKNVDGCLEIHQEEKRTVTQIFEMRAEGLGYKAIASRLNELGHTTKNNKAFQINTVKTILSNPTYIGKIRWGQHRQWAKKRRNGKSNNEITVDGIHEPIISQELWEKAVEVGKLQNNKAIAPSNNKGQFLLSGILRCPQCGAGTVMTKRKMRNGDGHHLYYMCQAYHSKGLTACRTNLIDKHLIEEQVLKVIKGVLNNQALVDEILNKAKSESNYDTSELNLQLSVQVKELDRLINRKSETNQSFIVGDIEATAYNEITMALVQKIEGIERSIHNLNVEIEKKSSKYHITEAMIADTLQNFETALEHADNEEKKQLIKALIKKIEVEPDRKHLKSIIFWFSEDDALPLNEARRTLS</sequence>
<dbReference type="PROSITE" id="PS51736">
    <property type="entry name" value="RECOMBINASES_3"/>
    <property type="match status" value="1"/>
</dbReference>
<evidence type="ECO:0000256" key="4">
    <source>
        <dbReference type="PIRSR" id="PIRSR606118-50"/>
    </source>
</evidence>
<comment type="caution">
    <text evidence="8">The sequence shown here is derived from an EMBL/GenBank/DDBJ whole genome shotgun (WGS) entry which is preliminary data.</text>
</comment>